<dbReference type="Proteomes" id="UP000001064">
    <property type="component" value="Unassembled WGS sequence"/>
</dbReference>
<evidence type="ECO:0000313" key="2">
    <source>
        <dbReference type="Proteomes" id="UP000001064"/>
    </source>
</evidence>
<dbReference type="GO" id="GO:0006896">
    <property type="term" value="P:Golgi to vacuole transport"/>
    <property type="evidence" value="ECO:0000318"/>
    <property type="project" value="GO_Central"/>
</dbReference>
<dbReference type="GeneID" id="10510414"/>
<dbReference type="OrthoDB" id="444540at2759"/>
<protein>
    <submittedName>
        <fullName evidence="1">Uncharacterized protein</fullName>
    </submittedName>
</protein>
<dbReference type="VEuPathDB" id="AmoebaDB:DICPUDRAFT_159815"/>
<dbReference type="RefSeq" id="XP_003294759.1">
    <property type="nucleotide sequence ID" value="XM_003294711.1"/>
</dbReference>
<name>F1A515_DICPU</name>
<dbReference type="GO" id="GO:0000938">
    <property type="term" value="C:GARP complex"/>
    <property type="evidence" value="ECO:0000318"/>
    <property type="project" value="GO_Central"/>
</dbReference>
<proteinExistence type="predicted"/>
<accession>F1A515</accession>
<dbReference type="InParanoid" id="F1A515"/>
<dbReference type="PANTHER" id="PTHR14190">
    <property type="entry name" value="SUPPRESSOR OF ACTIN MUTATIONS 2/VACUOLAR PROTEIN SORTING 52"/>
    <property type="match status" value="1"/>
</dbReference>
<dbReference type="GO" id="GO:0005829">
    <property type="term" value="C:cytosol"/>
    <property type="evidence" value="ECO:0007669"/>
    <property type="project" value="GOC"/>
</dbReference>
<dbReference type="GO" id="GO:0042147">
    <property type="term" value="P:retrograde transport, endosome to Golgi"/>
    <property type="evidence" value="ECO:0000318"/>
    <property type="project" value="GO_Central"/>
</dbReference>
<sequence length="386" mass="44328">MEIEYKADPNEIFLLAPNSKMLKVNRALQVSGHYKLKLAALDLLDDHVSNKDLLSDLRHNQYASAINYQLNLALKCHGSVKYLNSVKDKASSLLTKMIIKEWGSSDATAENRKFISDSLKLIVDPITFPEKYCWGEVKDSIIILGKFSQIKNESISEFCSNDFRDFFDKIFLLLFNFLDFIVSNKDRIIKESIYFDYVEETEKSISLLFDLVSDDCRLYHMVHIIAILEDLDQLSPSFKNYFKSKSRSLKAEQPAIVFEGFHKSKRENNKPETSRSSFVSYLEMVNKASNDSKLRYRNEWKNIEPLAIQVSELISKAPLPAPNGLYCNKILWCLEVARKKATPLIQLELTAYNKFVFEIPAAINANVEAIITKPLSHLLIVKPVYN</sequence>
<keyword evidence="2" id="KW-1185">Reference proteome</keyword>
<dbReference type="STRING" id="5786.F1A515"/>
<dbReference type="InterPro" id="IPR007258">
    <property type="entry name" value="Vps52"/>
</dbReference>
<dbReference type="GO" id="GO:0019905">
    <property type="term" value="F:syntaxin binding"/>
    <property type="evidence" value="ECO:0000318"/>
    <property type="project" value="GO_Central"/>
</dbReference>
<organism evidence="1 2">
    <name type="scientific">Dictyostelium purpureum</name>
    <name type="common">Slime mold</name>
    <dbReference type="NCBI Taxonomy" id="5786"/>
    <lineage>
        <taxon>Eukaryota</taxon>
        <taxon>Amoebozoa</taxon>
        <taxon>Evosea</taxon>
        <taxon>Eumycetozoa</taxon>
        <taxon>Dictyostelia</taxon>
        <taxon>Dictyosteliales</taxon>
        <taxon>Dictyosteliaceae</taxon>
        <taxon>Dictyostelium</taxon>
    </lineage>
</organism>
<dbReference type="KEGG" id="dpp:DICPUDRAFT_159815"/>
<dbReference type="AlphaFoldDB" id="F1A515"/>
<evidence type="ECO:0000313" key="1">
    <source>
        <dbReference type="EMBL" id="EGC28710.1"/>
    </source>
</evidence>
<dbReference type="PANTHER" id="PTHR14190:SF14">
    <property type="entry name" value="VPS52 _ SAC2 FAMILY PROTEIN"/>
    <property type="match status" value="1"/>
</dbReference>
<dbReference type="EMBL" id="GL871559">
    <property type="protein sequence ID" value="EGC28710.1"/>
    <property type="molecule type" value="Genomic_DNA"/>
</dbReference>
<gene>
    <name evidence="1" type="ORF">DICPUDRAFT_159815</name>
</gene>
<reference evidence="2" key="1">
    <citation type="journal article" date="2011" name="Genome Biol.">
        <title>Comparative genomics of the social amoebae Dictyostelium discoideum and Dictyostelium purpureum.</title>
        <authorList>
            <consortium name="US DOE Joint Genome Institute (JGI-PGF)"/>
            <person name="Sucgang R."/>
            <person name="Kuo A."/>
            <person name="Tian X."/>
            <person name="Salerno W."/>
            <person name="Parikh A."/>
            <person name="Feasley C.L."/>
            <person name="Dalin E."/>
            <person name="Tu H."/>
            <person name="Huang E."/>
            <person name="Barry K."/>
            <person name="Lindquist E."/>
            <person name="Shapiro H."/>
            <person name="Bruce D."/>
            <person name="Schmutz J."/>
            <person name="Salamov A."/>
            <person name="Fey P."/>
            <person name="Gaudet P."/>
            <person name="Anjard C."/>
            <person name="Babu M.M."/>
            <person name="Basu S."/>
            <person name="Bushmanova Y."/>
            <person name="van der Wel H."/>
            <person name="Katoh-Kurasawa M."/>
            <person name="Dinh C."/>
            <person name="Coutinho P.M."/>
            <person name="Saito T."/>
            <person name="Elias M."/>
            <person name="Schaap P."/>
            <person name="Kay R.R."/>
            <person name="Henrissat B."/>
            <person name="Eichinger L."/>
            <person name="Rivero F."/>
            <person name="Putnam N.H."/>
            <person name="West C.M."/>
            <person name="Loomis W.F."/>
            <person name="Chisholm R.L."/>
            <person name="Shaulsky G."/>
            <person name="Strassmann J.E."/>
            <person name="Queller D.C."/>
            <person name="Kuspa A."/>
            <person name="Grigoriev I.V."/>
        </authorList>
    </citation>
    <scope>NUCLEOTIDE SEQUENCE [LARGE SCALE GENOMIC DNA]</scope>
    <source>
        <strain evidence="2">QSDP1</strain>
    </source>
</reference>
<dbReference type="GO" id="GO:0032456">
    <property type="term" value="P:endocytic recycling"/>
    <property type="evidence" value="ECO:0000318"/>
    <property type="project" value="GO_Central"/>
</dbReference>